<keyword evidence="7" id="KW-0029">Amino-acid transport</keyword>
<evidence type="ECO:0000256" key="9">
    <source>
        <dbReference type="ARBA" id="ARBA00038850"/>
    </source>
</evidence>
<dbReference type="OrthoDB" id="9802264at2"/>
<keyword evidence="13" id="KW-1185">Reference proteome</keyword>
<dbReference type="Gene3D" id="3.40.50.300">
    <property type="entry name" value="P-loop containing nucleotide triphosphate hydrolases"/>
    <property type="match status" value="1"/>
</dbReference>
<dbReference type="InterPro" id="IPR017871">
    <property type="entry name" value="ABC_transporter-like_CS"/>
</dbReference>
<comment type="caution">
    <text evidence="12">The sequence shown here is derived from an EMBL/GenBank/DDBJ whole genome shotgun (WGS) entry which is preliminary data.</text>
</comment>
<dbReference type="CDD" id="cd03262">
    <property type="entry name" value="ABC_HisP_GlnQ"/>
    <property type="match status" value="1"/>
</dbReference>
<evidence type="ECO:0000259" key="11">
    <source>
        <dbReference type="PROSITE" id="PS50893"/>
    </source>
</evidence>
<dbReference type="InterPro" id="IPR027417">
    <property type="entry name" value="P-loop_NTPase"/>
</dbReference>
<dbReference type="RefSeq" id="WP_094694347.1">
    <property type="nucleotide sequence ID" value="NZ_CALENZ010000016.1"/>
</dbReference>
<comment type="catalytic activity">
    <reaction evidence="10">
        <text>a polar amino acid(out) + ATP + H2O = a polar amino acid(in) + ADP + phosphate + H(+)</text>
        <dbReference type="Rhea" id="RHEA:14673"/>
        <dbReference type="ChEBI" id="CHEBI:15377"/>
        <dbReference type="ChEBI" id="CHEBI:15378"/>
        <dbReference type="ChEBI" id="CHEBI:30616"/>
        <dbReference type="ChEBI" id="CHEBI:43474"/>
        <dbReference type="ChEBI" id="CHEBI:62031"/>
        <dbReference type="ChEBI" id="CHEBI:456216"/>
        <dbReference type="EC" id="7.4.2.1"/>
    </reaction>
    <physiologicalReaction direction="left-to-right" evidence="10">
        <dbReference type="Rhea" id="RHEA:14674"/>
    </physiologicalReaction>
</comment>
<dbReference type="InterPro" id="IPR003439">
    <property type="entry name" value="ABC_transporter-like_ATP-bd"/>
</dbReference>
<dbReference type="GeneID" id="98296140"/>
<evidence type="ECO:0000313" key="12">
    <source>
        <dbReference type="EMBL" id="OZG65737.1"/>
    </source>
</evidence>
<evidence type="ECO:0000256" key="1">
    <source>
        <dbReference type="ARBA" id="ARBA00004202"/>
    </source>
</evidence>
<comment type="subcellular location">
    <subcellularLocation>
        <location evidence="1">Cell membrane</location>
        <topology evidence="1">Peripheral membrane protein</topology>
    </subcellularLocation>
</comment>
<evidence type="ECO:0000256" key="10">
    <source>
        <dbReference type="ARBA" id="ARBA00047624"/>
    </source>
</evidence>
<evidence type="ECO:0000256" key="5">
    <source>
        <dbReference type="ARBA" id="ARBA00022741"/>
    </source>
</evidence>
<dbReference type="FunFam" id="3.40.50.300:FF:000020">
    <property type="entry name" value="Amino acid ABC transporter ATP-binding component"/>
    <property type="match status" value="1"/>
</dbReference>
<dbReference type="InterPro" id="IPR030679">
    <property type="entry name" value="ABC_ATPase_HisP-typ"/>
</dbReference>
<feature type="domain" description="ABC transporter" evidence="11">
    <location>
        <begin position="2"/>
        <end position="246"/>
    </location>
</feature>
<protein>
    <recommendedName>
        <fullName evidence="9">ABC-type polar-amino-acid transporter</fullName>
        <ecNumber evidence="9">7.4.2.1</ecNumber>
    </recommendedName>
</protein>
<dbReference type="PIRSF" id="PIRSF039085">
    <property type="entry name" value="ABC_ATPase_HisP"/>
    <property type="match status" value="1"/>
</dbReference>
<dbReference type="GO" id="GO:0016887">
    <property type="term" value="F:ATP hydrolysis activity"/>
    <property type="evidence" value="ECO:0007669"/>
    <property type="project" value="InterPro"/>
</dbReference>
<evidence type="ECO:0000256" key="4">
    <source>
        <dbReference type="ARBA" id="ARBA00022475"/>
    </source>
</evidence>
<dbReference type="InterPro" id="IPR050086">
    <property type="entry name" value="MetN_ABC_transporter-like"/>
</dbReference>
<reference evidence="12 13" key="1">
    <citation type="journal article" date="2017" name="BMC Genomics">
        <title>Comparative genomic and phylogenomic analyses of the Bifidobacteriaceae family.</title>
        <authorList>
            <person name="Lugli G.A."/>
            <person name="Milani C."/>
            <person name="Turroni F."/>
            <person name="Duranti S."/>
            <person name="Mancabelli L."/>
            <person name="Mangifesta M."/>
            <person name="Ferrario C."/>
            <person name="Modesto M."/>
            <person name="Mattarelli P."/>
            <person name="Jiri K."/>
            <person name="van Sinderen D."/>
            <person name="Ventura M."/>
        </authorList>
    </citation>
    <scope>NUCLEOTIDE SEQUENCE [LARGE SCALE GENOMIC DNA]</scope>
    <source>
        <strain evidence="12 13">LMG 28769</strain>
    </source>
</reference>
<dbReference type="PANTHER" id="PTHR43166:SF9">
    <property type="entry name" value="GLUTAMATE_ASPARTATE IMPORT ATP-BINDING PROTEIN GLTL"/>
    <property type="match status" value="1"/>
</dbReference>
<dbReference type="PANTHER" id="PTHR43166">
    <property type="entry name" value="AMINO ACID IMPORT ATP-BINDING PROTEIN"/>
    <property type="match status" value="1"/>
</dbReference>
<proteinExistence type="inferred from homology"/>
<evidence type="ECO:0000313" key="13">
    <source>
        <dbReference type="Proteomes" id="UP000216451"/>
    </source>
</evidence>
<comment type="similarity">
    <text evidence="2">Belongs to the ABC transporter superfamily.</text>
</comment>
<dbReference type="Proteomes" id="UP000216451">
    <property type="component" value="Unassembled WGS sequence"/>
</dbReference>
<evidence type="ECO:0000256" key="2">
    <source>
        <dbReference type="ARBA" id="ARBA00005417"/>
    </source>
</evidence>
<dbReference type="GO" id="GO:0015426">
    <property type="term" value="F:ATPase-coupled polar amino acid-transporter activity"/>
    <property type="evidence" value="ECO:0007669"/>
    <property type="project" value="UniProtKB-EC"/>
</dbReference>
<dbReference type="InterPro" id="IPR003593">
    <property type="entry name" value="AAA+_ATPase"/>
</dbReference>
<keyword evidence="3" id="KW-0813">Transport</keyword>
<gene>
    <name evidence="12" type="ORF">BAQU_1475</name>
</gene>
<keyword evidence="8" id="KW-0472">Membrane</keyword>
<dbReference type="PROSITE" id="PS00211">
    <property type="entry name" value="ABC_TRANSPORTER_1"/>
    <property type="match status" value="1"/>
</dbReference>
<name>A0A261G2T1_9BIFI</name>
<evidence type="ECO:0000256" key="3">
    <source>
        <dbReference type="ARBA" id="ARBA00022448"/>
    </source>
</evidence>
<evidence type="ECO:0000256" key="8">
    <source>
        <dbReference type="ARBA" id="ARBA00023136"/>
    </source>
</evidence>
<keyword evidence="6" id="KW-0067">ATP-binding</keyword>
<dbReference type="AlphaFoldDB" id="A0A261G2T1"/>
<dbReference type="Pfam" id="PF00005">
    <property type="entry name" value="ABC_tran"/>
    <property type="match status" value="1"/>
</dbReference>
<keyword evidence="5" id="KW-0547">Nucleotide-binding</keyword>
<dbReference type="GO" id="GO:0005524">
    <property type="term" value="F:ATP binding"/>
    <property type="evidence" value="ECO:0007669"/>
    <property type="project" value="UniProtKB-KW"/>
</dbReference>
<evidence type="ECO:0000256" key="7">
    <source>
        <dbReference type="ARBA" id="ARBA00022970"/>
    </source>
</evidence>
<organism evidence="12 13">
    <name type="scientific">Bifidobacterium aquikefiri</name>
    <dbReference type="NCBI Taxonomy" id="1653207"/>
    <lineage>
        <taxon>Bacteria</taxon>
        <taxon>Bacillati</taxon>
        <taxon>Actinomycetota</taxon>
        <taxon>Actinomycetes</taxon>
        <taxon>Bifidobacteriales</taxon>
        <taxon>Bifidobacteriaceae</taxon>
        <taxon>Bifidobacterium</taxon>
    </lineage>
</organism>
<evidence type="ECO:0000256" key="6">
    <source>
        <dbReference type="ARBA" id="ARBA00022840"/>
    </source>
</evidence>
<sequence>MISISALHKYFGSNHVLNNINLEIQDGEVVVIIGPSGSGKSTLLRCINYLETFTQGSIRIHGEEVGPQSQDGKMTRLDEKRLNALRQGLGMVFQGFNLFPHKSVLDNIMMAPIDLQHLSRTEAKTRAMKLLQQVDLQDKAEAMPASLSGGQKQRIAIARALAMEPQVMLFDEPTSALDPEMVGEVLKVMEKLAKTGMTMIVVTHEMNFARHIADKVCFMEHGQIIDSGAPEDIFSRSNDSRVGKFVNKLEQQ</sequence>
<dbReference type="PROSITE" id="PS50893">
    <property type="entry name" value="ABC_TRANSPORTER_2"/>
    <property type="match status" value="1"/>
</dbReference>
<dbReference type="SMART" id="SM00382">
    <property type="entry name" value="AAA"/>
    <property type="match status" value="1"/>
</dbReference>
<dbReference type="EMBL" id="MWXA01000007">
    <property type="protein sequence ID" value="OZG65737.1"/>
    <property type="molecule type" value="Genomic_DNA"/>
</dbReference>
<keyword evidence="4" id="KW-1003">Cell membrane</keyword>
<dbReference type="EC" id="7.4.2.1" evidence="9"/>
<dbReference type="SUPFAM" id="SSF52540">
    <property type="entry name" value="P-loop containing nucleoside triphosphate hydrolases"/>
    <property type="match status" value="1"/>
</dbReference>
<dbReference type="GO" id="GO:0005886">
    <property type="term" value="C:plasma membrane"/>
    <property type="evidence" value="ECO:0007669"/>
    <property type="project" value="UniProtKB-SubCell"/>
</dbReference>
<accession>A0A261G2T1</accession>